<dbReference type="VEuPathDB" id="FungiDB:A1Q1_01833"/>
<proteinExistence type="predicted"/>
<feature type="region of interest" description="Disordered" evidence="1">
    <location>
        <begin position="62"/>
        <end position="97"/>
    </location>
</feature>
<dbReference type="Proteomes" id="UP000002748">
    <property type="component" value="Unassembled WGS sequence"/>
</dbReference>
<dbReference type="KEGG" id="tasa:A1Q1_01833"/>
<protein>
    <submittedName>
        <fullName evidence="2">Uncharacterized protein</fullName>
    </submittedName>
</protein>
<reference evidence="2 3" key="1">
    <citation type="journal article" date="2012" name="Eukaryot. Cell">
        <title>Draft genome sequence of CBS 2479, the standard type strain of Trichosporon asahii.</title>
        <authorList>
            <person name="Yang R.Y."/>
            <person name="Li H.T."/>
            <person name="Zhu H."/>
            <person name="Zhou G.P."/>
            <person name="Wang M."/>
            <person name="Wang L."/>
        </authorList>
    </citation>
    <scope>NUCLEOTIDE SEQUENCE [LARGE SCALE GENOMIC DNA]</scope>
    <source>
        <strain evidence="3">ATCC 90039 / CBS 2479 / JCM 2466 / KCTC 7840 / NCYC 2677 / UAMH 7654</strain>
    </source>
</reference>
<dbReference type="HOGENOM" id="CLU_702461_0_0_1"/>
<evidence type="ECO:0000256" key="1">
    <source>
        <dbReference type="SAM" id="MobiDB-lite"/>
    </source>
</evidence>
<dbReference type="AlphaFoldDB" id="J5RI90"/>
<evidence type="ECO:0000313" key="3">
    <source>
        <dbReference type="Proteomes" id="UP000002748"/>
    </source>
</evidence>
<dbReference type="EMBL" id="ALBS01000017">
    <property type="protein sequence ID" value="EJT52793.1"/>
    <property type="molecule type" value="Genomic_DNA"/>
</dbReference>
<dbReference type="RefSeq" id="XP_014184039.1">
    <property type="nucleotide sequence ID" value="XM_014328564.1"/>
</dbReference>
<gene>
    <name evidence="2" type="ORF">A1Q1_01833</name>
</gene>
<comment type="caution">
    <text evidence="2">The sequence shown here is derived from an EMBL/GenBank/DDBJ whole genome shotgun (WGS) entry which is preliminary data.</text>
</comment>
<feature type="region of interest" description="Disordered" evidence="1">
    <location>
        <begin position="1"/>
        <end position="22"/>
    </location>
</feature>
<evidence type="ECO:0000313" key="2">
    <source>
        <dbReference type="EMBL" id="EJT52793.1"/>
    </source>
</evidence>
<organism evidence="2 3">
    <name type="scientific">Trichosporon asahii var. asahii (strain ATCC 90039 / CBS 2479 / JCM 2466 / KCTC 7840 / NBRC 103889/ NCYC 2677 / UAMH 7654)</name>
    <name type="common">Yeast</name>
    <dbReference type="NCBI Taxonomy" id="1186058"/>
    <lineage>
        <taxon>Eukaryota</taxon>
        <taxon>Fungi</taxon>
        <taxon>Dikarya</taxon>
        <taxon>Basidiomycota</taxon>
        <taxon>Agaricomycotina</taxon>
        <taxon>Tremellomycetes</taxon>
        <taxon>Trichosporonales</taxon>
        <taxon>Trichosporonaceae</taxon>
        <taxon>Trichosporon</taxon>
    </lineage>
</organism>
<accession>J5RI90</accession>
<feature type="region of interest" description="Disordered" evidence="1">
    <location>
        <begin position="147"/>
        <end position="166"/>
    </location>
</feature>
<name>J5RI90_TRIAS</name>
<dbReference type="GeneID" id="25985347"/>
<sequence>MLRVHARVSPPFRPVPRPEQAKQEIYRQTRNGRTGIKRGGDNVYKVLVECGPALCDVAVGEDGDGGAGENDVGRAGGEQVRERRAERGASEPRSWPTTRWREGETYYCGMSVAPEQMIGNTTCPLALPSPLLPLTPDEAHLVQLIPRPPPMRPPQHHRHERTERKTEIQHAILAREETRGADCAPDDARAVEDLRPAARPLPRWVYLCAVEVGTFGAQDGLEGYVWPLARSSTARPLTIRTVCQRAQNRAQDLRREHLPRRDGRVPSQLEVRDELERLEHGHVFGELPERLAALTSETLEGHAGRQLRPTAGTTHFPIGLPGMRKPATLRVSGVERAAHNSVITFWGQLDRHVLAYQADGRVAHGGDDADSAVRFKVVDYHTYGMRKTWVSVR</sequence>
<feature type="compositionally biased region" description="Basic and acidic residues" evidence="1">
    <location>
        <begin position="79"/>
        <end position="90"/>
    </location>
</feature>